<evidence type="ECO:0000256" key="2">
    <source>
        <dbReference type="ARBA" id="ARBA00004922"/>
    </source>
</evidence>
<evidence type="ECO:0000256" key="4">
    <source>
        <dbReference type="ARBA" id="ARBA00022824"/>
    </source>
</evidence>
<dbReference type="Proteomes" id="UP001221142">
    <property type="component" value="Unassembled WGS sequence"/>
</dbReference>
<feature type="transmembrane region" description="Helical" evidence="9">
    <location>
        <begin position="12"/>
        <end position="35"/>
    </location>
</feature>
<keyword evidence="6" id="KW-0119">Carbohydrate metabolism</keyword>
<keyword evidence="11" id="KW-1185">Reference proteome</keyword>
<dbReference type="PANTHER" id="PTHR13398">
    <property type="entry name" value="GDP-FUCOSE PROTEIN O-FUCOSYLTRANSFERASE 2"/>
    <property type="match status" value="1"/>
</dbReference>
<evidence type="ECO:0000256" key="8">
    <source>
        <dbReference type="ARBA" id="ARBA00026232"/>
    </source>
</evidence>
<evidence type="ECO:0000256" key="5">
    <source>
        <dbReference type="ARBA" id="ARBA00023253"/>
    </source>
</evidence>
<accession>A0AAD7FLX1</accession>
<keyword evidence="9" id="KW-0812">Transmembrane</keyword>
<evidence type="ECO:0000313" key="10">
    <source>
        <dbReference type="EMBL" id="KAJ7627140.1"/>
    </source>
</evidence>
<comment type="caution">
    <text evidence="10">The sequence shown here is derived from an EMBL/GenBank/DDBJ whole genome shotgun (WGS) entry which is preliminary data.</text>
</comment>
<organism evidence="10 11">
    <name type="scientific">Roridomyces roridus</name>
    <dbReference type="NCBI Taxonomy" id="1738132"/>
    <lineage>
        <taxon>Eukaryota</taxon>
        <taxon>Fungi</taxon>
        <taxon>Dikarya</taxon>
        <taxon>Basidiomycota</taxon>
        <taxon>Agaricomycotina</taxon>
        <taxon>Agaricomycetes</taxon>
        <taxon>Agaricomycetidae</taxon>
        <taxon>Agaricales</taxon>
        <taxon>Marasmiineae</taxon>
        <taxon>Mycenaceae</taxon>
        <taxon>Roridomyces</taxon>
    </lineage>
</organism>
<keyword evidence="5" id="KW-0294">Fucose metabolism</keyword>
<dbReference type="InterPro" id="IPR019378">
    <property type="entry name" value="GDP-Fuc_O-FucTrfase"/>
</dbReference>
<dbReference type="GO" id="GO:0046922">
    <property type="term" value="F:peptide-O-fucosyltransferase activity"/>
    <property type="evidence" value="ECO:0007669"/>
    <property type="project" value="InterPro"/>
</dbReference>
<reference evidence="10" key="1">
    <citation type="submission" date="2023-03" db="EMBL/GenBank/DDBJ databases">
        <title>Massive genome expansion in bonnet fungi (Mycena s.s.) driven by repeated elements and novel gene families across ecological guilds.</title>
        <authorList>
            <consortium name="Lawrence Berkeley National Laboratory"/>
            <person name="Harder C.B."/>
            <person name="Miyauchi S."/>
            <person name="Viragh M."/>
            <person name="Kuo A."/>
            <person name="Thoen E."/>
            <person name="Andreopoulos B."/>
            <person name="Lu D."/>
            <person name="Skrede I."/>
            <person name="Drula E."/>
            <person name="Henrissat B."/>
            <person name="Morin E."/>
            <person name="Kohler A."/>
            <person name="Barry K."/>
            <person name="LaButti K."/>
            <person name="Morin E."/>
            <person name="Salamov A."/>
            <person name="Lipzen A."/>
            <person name="Mereny Z."/>
            <person name="Hegedus B."/>
            <person name="Baldrian P."/>
            <person name="Stursova M."/>
            <person name="Weitz H."/>
            <person name="Taylor A."/>
            <person name="Grigoriev I.V."/>
            <person name="Nagy L.G."/>
            <person name="Martin F."/>
            <person name="Kauserud H."/>
        </authorList>
    </citation>
    <scope>NUCLEOTIDE SEQUENCE</scope>
    <source>
        <strain evidence="10">9284</strain>
    </source>
</reference>
<dbReference type="CDD" id="cd11296">
    <property type="entry name" value="O-FucT_like"/>
    <property type="match status" value="1"/>
</dbReference>
<evidence type="ECO:0000256" key="3">
    <source>
        <dbReference type="ARBA" id="ARBA00022679"/>
    </source>
</evidence>
<sequence>MDFVRTLQTRRRLLIAGIVVLATMSLLFLSAPVPWTYIEEGRYGSMFGNSELAVEDGPVGAPETGHQGWRVLRNETATETFRENLRQDVKYITTWPANGWTNQVINYMNVLYLAQITHRVPIIPRFRPVHIPGDNTPHRDFGDVFDVPALSKKLGMPILEWKEVKDLKSETLEDLGCWDIQNYRWEEGGGWYLDPPVDLKLDISYTLAPEWMRKAGDGGSDPSTLMWGFAALATFPHWQNLSDIDPSPTHHASLPPDEHLFCTNSLYWGIANLEAGYEKSAAWHAVGEHMTWSREVRNAGEKYTRQVFGIEEGEAIPPYIAVHIRRGDFAIWCDLTYHTPLEDCFAPLSTYARRVEEVQAELMEKKGVSAERVIVTSNEQDEGWWKEVAELGWVTLDHQRTMEEHGPWYPIFVDAFIQGEAAGFVGTSTSTVSMLGQRRVESKGGVSVMVQWGTKGADDH</sequence>
<dbReference type="Pfam" id="PF10250">
    <property type="entry name" value="O-FucT"/>
    <property type="match status" value="1"/>
</dbReference>
<keyword evidence="9" id="KW-1133">Transmembrane helix</keyword>
<keyword evidence="4" id="KW-0256">Endoplasmic reticulum</keyword>
<dbReference type="PANTHER" id="PTHR13398:SF0">
    <property type="entry name" value="GDP-FUCOSE PROTEIN O-FUCOSYLTRANSFERASE 2"/>
    <property type="match status" value="1"/>
</dbReference>
<dbReference type="GO" id="GO:0005783">
    <property type="term" value="C:endoplasmic reticulum"/>
    <property type="evidence" value="ECO:0007669"/>
    <property type="project" value="UniProtKB-SubCell"/>
</dbReference>
<evidence type="ECO:0000256" key="9">
    <source>
        <dbReference type="SAM" id="Phobius"/>
    </source>
</evidence>
<keyword evidence="3" id="KW-0808">Transferase</keyword>
<evidence type="ECO:0000313" key="11">
    <source>
        <dbReference type="Proteomes" id="UP001221142"/>
    </source>
</evidence>
<evidence type="ECO:0000256" key="6">
    <source>
        <dbReference type="ARBA" id="ARBA00023277"/>
    </source>
</evidence>
<comment type="pathway">
    <text evidence="2">Protein modification; protein glycosylation.</text>
</comment>
<comment type="similarity">
    <text evidence="7">Belongs to the glycosyltransferase 68 family.</text>
</comment>
<protein>
    <recommendedName>
        <fullName evidence="8">GDP-fucose protein O-fucosyltransferase 2</fullName>
    </recommendedName>
</protein>
<evidence type="ECO:0000256" key="7">
    <source>
        <dbReference type="ARBA" id="ARBA00025803"/>
    </source>
</evidence>
<dbReference type="AlphaFoldDB" id="A0AAD7FLX1"/>
<comment type="subcellular location">
    <subcellularLocation>
        <location evidence="1">Endoplasmic reticulum</location>
    </subcellularLocation>
</comment>
<evidence type="ECO:0000256" key="1">
    <source>
        <dbReference type="ARBA" id="ARBA00004240"/>
    </source>
</evidence>
<dbReference type="EMBL" id="JARKIF010000011">
    <property type="protein sequence ID" value="KAJ7627140.1"/>
    <property type="molecule type" value="Genomic_DNA"/>
</dbReference>
<dbReference type="Gene3D" id="3.40.50.11350">
    <property type="match status" value="1"/>
</dbReference>
<dbReference type="InterPro" id="IPR045130">
    <property type="entry name" value="OFUT2-like"/>
</dbReference>
<gene>
    <name evidence="10" type="ORF">FB45DRAFT_835412</name>
</gene>
<dbReference type="GO" id="GO:0006004">
    <property type="term" value="P:fucose metabolic process"/>
    <property type="evidence" value="ECO:0007669"/>
    <property type="project" value="UniProtKB-KW"/>
</dbReference>
<name>A0AAD7FLX1_9AGAR</name>
<keyword evidence="9" id="KW-0472">Membrane</keyword>
<proteinExistence type="inferred from homology"/>